<feature type="compositionally biased region" description="Polar residues" evidence="13">
    <location>
        <begin position="764"/>
        <end position="780"/>
    </location>
</feature>
<dbReference type="InterPro" id="IPR055104">
    <property type="entry name" value="CNOT1_1st"/>
</dbReference>
<keyword evidence="6" id="KW-0805">Transcription regulation</keyword>
<evidence type="ECO:0000256" key="8">
    <source>
        <dbReference type="ARBA" id="ARBA00023163"/>
    </source>
</evidence>
<feature type="compositionally biased region" description="Low complexity" evidence="13">
    <location>
        <begin position="791"/>
        <end position="803"/>
    </location>
</feature>
<dbReference type="FunFam" id="1.25.40.790:FF:000001">
    <property type="entry name" value="Ccr4-not transcription complex subunit 1 isoform"/>
    <property type="match status" value="1"/>
</dbReference>
<dbReference type="Gene3D" id="1.25.40.800">
    <property type="match status" value="1"/>
</dbReference>
<dbReference type="PANTHER" id="PTHR13162">
    <property type="entry name" value="CCR4-NOT TRANSCRIPTION COMPLEX"/>
    <property type="match status" value="1"/>
</dbReference>
<dbReference type="Pfam" id="PF16417">
    <property type="entry name" value="CNOT1_TTP_bind"/>
    <property type="match status" value="1"/>
</dbReference>
<dbReference type="CDD" id="cd20710">
    <property type="entry name" value="NOT1_connector"/>
    <property type="match status" value="1"/>
</dbReference>
<comment type="subcellular location">
    <subcellularLocation>
        <location evidence="2">Cytoplasm</location>
    </subcellularLocation>
    <subcellularLocation>
        <location evidence="1">Nucleus</location>
    </subcellularLocation>
</comment>
<evidence type="ECO:0000256" key="5">
    <source>
        <dbReference type="ARBA" id="ARBA00022845"/>
    </source>
</evidence>
<evidence type="ECO:0000259" key="14">
    <source>
        <dbReference type="Pfam" id="PF04054"/>
    </source>
</evidence>
<evidence type="ECO:0000256" key="10">
    <source>
        <dbReference type="ARBA" id="ARBA00025717"/>
    </source>
</evidence>
<dbReference type="InterPro" id="IPR007196">
    <property type="entry name" value="CCR4-Not_Not1_C"/>
</dbReference>
<evidence type="ECO:0000256" key="4">
    <source>
        <dbReference type="ARBA" id="ARBA00022491"/>
    </source>
</evidence>
<dbReference type="FunFam" id="1.25.40.180:FF:000005">
    <property type="entry name" value="Ccr4-not transcription complex subunit 1 isoform"/>
    <property type="match status" value="1"/>
</dbReference>
<feature type="region of interest" description="Disordered" evidence="13">
    <location>
        <begin position="764"/>
        <end position="807"/>
    </location>
</feature>
<feature type="domain" description="CCR4-NOT transcription complex subunit 1 TTP binding" evidence="17">
    <location>
        <begin position="838"/>
        <end position="1010"/>
    </location>
</feature>
<evidence type="ECO:0000259" key="19">
    <source>
        <dbReference type="Pfam" id="PF22940"/>
    </source>
</evidence>
<dbReference type="PANTHER" id="PTHR13162:SF8">
    <property type="entry name" value="CCR4-NOT TRANSCRIPTION COMPLEX SUBUNIT 1"/>
    <property type="match status" value="1"/>
</dbReference>
<feature type="domain" description="CCR4-NOT transcription complex subunit 1" evidence="15">
    <location>
        <begin position="1447"/>
        <end position="1593"/>
    </location>
</feature>
<dbReference type="GO" id="GO:0060090">
    <property type="term" value="F:molecular adaptor activity"/>
    <property type="evidence" value="ECO:0007669"/>
    <property type="project" value="TreeGrafter"/>
</dbReference>
<evidence type="ECO:0000256" key="1">
    <source>
        <dbReference type="ARBA" id="ARBA00004123"/>
    </source>
</evidence>
<feature type="region of interest" description="Disordered" evidence="13">
    <location>
        <begin position="1313"/>
        <end position="1342"/>
    </location>
</feature>
<evidence type="ECO:0000256" key="11">
    <source>
        <dbReference type="ARBA" id="ARBA00032531"/>
    </source>
</evidence>
<feature type="domain" description="CCR4-NOT transcription complex subunit 1 N-terminal" evidence="19">
    <location>
        <begin position="28"/>
        <end position="236"/>
    </location>
</feature>
<evidence type="ECO:0000313" key="21">
    <source>
        <dbReference type="EMBL" id="CAI6350763.1"/>
    </source>
</evidence>
<comment type="similarity">
    <text evidence="10">Belongs to the CNOT1 family.</text>
</comment>
<reference evidence="21 22" key="1">
    <citation type="submission" date="2023-01" db="EMBL/GenBank/DDBJ databases">
        <authorList>
            <person name="Whitehead M."/>
        </authorList>
    </citation>
    <scope>NUCLEOTIDE SEQUENCE [LARGE SCALE GENOMIC DNA]</scope>
</reference>
<keyword evidence="8" id="KW-0804">Transcription</keyword>
<evidence type="ECO:0000256" key="6">
    <source>
        <dbReference type="ARBA" id="ARBA00023015"/>
    </source>
</evidence>
<dbReference type="FunFam" id="1.25.40.840:FF:000001">
    <property type="entry name" value="Ccr4-not transcription complex subunit 1 isoform"/>
    <property type="match status" value="1"/>
</dbReference>
<dbReference type="Pfam" id="PF04054">
    <property type="entry name" value="Not1"/>
    <property type="match status" value="1"/>
</dbReference>
<dbReference type="InterPro" id="IPR032194">
    <property type="entry name" value="CNOT1_HEAT"/>
</dbReference>
<keyword evidence="22" id="KW-1185">Reference proteome</keyword>
<dbReference type="InterPro" id="IPR032193">
    <property type="entry name" value="CNOT1_TTP_bind"/>
</dbReference>
<feature type="domain" description="CCR4-NOT transcription complex subunit 1-like NOT1 connector" evidence="20">
    <location>
        <begin position="1674"/>
        <end position="1876"/>
    </location>
</feature>
<keyword evidence="7" id="KW-0943">RNA-mediated gene silencing</keyword>
<evidence type="ECO:0000256" key="12">
    <source>
        <dbReference type="ARBA" id="ARBA00071432"/>
    </source>
</evidence>
<evidence type="ECO:0000259" key="17">
    <source>
        <dbReference type="Pfam" id="PF16417"/>
    </source>
</evidence>
<keyword evidence="4" id="KW-0678">Repressor</keyword>
<dbReference type="Pfam" id="PF16415">
    <property type="entry name" value="CNOT1_CAF1_bind"/>
    <property type="match status" value="1"/>
</dbReference>
<proteinExistence type="inferred from homology"/>
<dbReference type="Gene3D" id="1.25.40.790">
    <property type="match status" value="1"/>
</dbReference>
<feature type="domain" description="CCR4-NOT transcription complex subunit 1 CAF1-binding" evidence="16">
    <location>
        <begin position="1089"/>
        <end position="1312"/>
    </location>
</feature>
<evidence type="ECO:0000256" key="3">
    <source>
        <dbReference type="ARBA" id="ARBA00022490"/>
    </source>
</evidence>
<evidence type="ECO:0000259" key="18">
    <source>
        <dbReference type="Pfam" id="PF16418"/>
    </source>
</evidence>
<evidence type="ECO:0000256" key="9">
    <source>
        <dbReference type="ARBA" id="ARBA00023242"/>
    </source>
</evidence>
<dbReference type="GO" id="GO:0017148">
    <property type="term" value="P:negative regulation of translation"/>
    <property type="evidence" value="ECO:0007669"/>
    <property type="project" value="InterPro"/>
</dbReference>
<organism evidence="21 22">
    <name type="scientific">Macrosiphum euphorbiae</name>
    <name type="common">potato aphid</name>
    <dbReference type="NCBI Taxonomy" id="13131"/>
    <lineage>
        <taxon>Eukaryota</taxon>
        <taxon>Metazoa</taxon>
        <taxon>Ecdysozoa</taxon>
        <taxon>Arthropoda</taxon>
        <taxon>Hexapoda</taxon>
        <taxon>Insecta</taxon>
        <taxon>Pterygota</taxon>
        <taxon>Neoptera</taxon>
        <taxon>Paraneoptera</taxon>
        <taxon>Hemiptera</taxon>
        <taxon>Sternorrhyncha</taxon>
        <taxon>Aphidomorpha</taxon>
        <taxon>Aphidoidea</taxon>
        <taxon>Aphididae</taxon>
        <taxon>Macrosiphini</taxon>
        <taxon>Macrosiphum</taxon>
    </lineage>
</organism>
<dbReference type="InterPro" id="IPR055454">
    <property type="entry name" value="CNOT1-like_NOT1_connector"/>
</dbReference>
<feature type="domain" description="CCR4-Not complex component Not1 C-terminal" evidence="14">
    <location>
        <begin position="2060"/>
        <end position="2434"/>
    </location>
</feature>
<keyword evidence="5" id="KW-0810">Translation regulation</keyword>
<keyword evidence="9" id="KW-0539">Nucleus</keyword>
<keyword evidence="3" id="KW-0963">Cytoplasm</keyword>
<dbReference type="Gene3D" id="1.25.40.180">
    <property type="match status" value="1"/>
</dbReference>
<dbReference type="InterPro" id="IPR038535">
    <property type="entry name" value="CNOT1_TTP_bind_sf"/>
</dbReference>
<dbReference type="GO" id="GO:0005634">
    <property type="term" value="C:nucleus"/>
    <property type="evidence" value="ECO:0007669"/>
    <property type="project" value="UniProtKB-SubCell"/>
</dbReference>
<name>A0AAV0W4N1_9HEMI</name>
<protein>
    <recommendedName>
        <fullName evidence="12">CCR4-NOT transcription complex subunit 1</fullName>
    </recommendedName>
    <alternativeName>
        <fullName evidence="11">CCR4-associated factor 1</fullName>
    </alternativeName>
</protein>
<dbReference type="InterPro" id="IPR032191">
    <property type="entry name" value="CNOT1_CAF1_bind"/>
</dbReference>
<evidence type="ECO:0000259" key="15">
    <source>
        <dbReference type="Pfam" id="PF12842"/>
    </source>
</evidence>
<dbReference type="Gene3D" id="1.25.40.840">
    <property type="entry name" value="CCR4-NOT transcription complex subunit 1 TTP binding domain"/>
    <property type="match status" value="1"/>
</dbReference>
<dbReference type="Pfam" id="PF12842">
    <property type="entry name" value="DUF3819"/>
    <property type="match status" value="1"/>
</dbReference>
<evidence type="ECO:0000256" key="7">
    <source>
        <dbReference type="ARBA" id="ARBA00023158"/>
    </source>
</evidence>
<dbReference type="EMBL" id="CARXXK010000001">
    <property type="protein sequence ID" value="CAI6350763.1"/>
    <property type="molecule type" value="Genomic_DNA"/>
</dbReference>
<comment type="caution">
    <text evidence="21">The sequence shown here is derived from an EMBL/GenBank/DDBJ whole genome shotgun (WGS) entry which is preliminary data.</text>
</comment>
<accession>A0AAV0W4N1</accession>
<dbReference type="Pfam" id="PF16418">
    <property type="entry name" value="CNOT1_HEAT"/>
    <property type="match status" value="1"/>
</dbReference>
<evidence type="ECO:0000256" key="13">
    <source>
        <dbReference type="SAM" id="MobiDB-lite"/>
    </source>
</evidence>
<sequence>MNLDSLSYTLSQISYIVANLSKKNYKSSVQELVDAIQLQGFEADRHLLRCLLSHIDLKDIEGPRNISHKDYYQVQLLAQQCTTLLNKPSLTSILCFALDNPLHIHKPLKSSIQPLKPSIQLFVQLSRILHLSLVQEVVFGLVCLESANYSTFALQFVKQKLPELIKSYINSDTNTEQVTGGGLHDSSPEVLHLILSHVFAVDDQIFGISKEIKEVLLKNLRRDFPLEVAPVLLAPLIYSDNPDRPMDKINQDMSSISNSMLDPSLADLVMEMGYSICSSLEECRRNLLSVISGNGSSDIFGSLSIAKVLSMMIRTHTGLDTQSNLTYWPGDNANHDQEKTSINCTTWNVEVFVHTVKDLNPSLSWSDVIKELDHNDFIIKDRQGLVLLFTALRLGLKAQGYHADNFPVEMIYRHWSNSEAQMSLVQLILQNSDVFCFADYPYRSVSIDLLKVTPETDNKDINNWRSIELVDLMLYLAERGLYYQVQECLKFPAQKCPDLLALALIQSNGPLSMVRHEMISGLIPIFLGNHSNAGVILHHAWNHQNVGLRHTLVQAMSEWYVRSDHDHVKLSRILDIAQDLKALSLLLSVQQFVFVIDLACLASRREYLKLDKWLSDKIREHGENFVSACVKFLQKRCPQLTGSSTKDENLSKYTPLSSETVLTILNCLRNVTGTISQELSDAILHMVTNCTNMYMSKVVSARINSTAPPPAILRASQHHRPNEGPSSQVLVDQLTGLATSLASLGLNSSGQSSSTFSLPGSLGQLVQTPGSPSRNNIGNTSGHGGFSIMTPSSSNAPGSAVSSQLSGPSNMLGRLPPHQITPSAIGKSNHPIDNSLFVDGNMPVSVPKDIEDEANSYFQRIYNLAPHHSLSIDEVLEMLKRFQESPVKREREVFCCMLRNLFEEYRFFPAYPEKELITTAHLFGGIIEHGLVSNYKALGLALRFILDALKKSPNSKMYNFGITALDRFKHRLKDYHQYCSHISTIPHFQQFPQHLIEYVEYGKNSQEPPSRVSDLAGASSNTISQGSFMPNPHNAFKAQSITTTTTTTTVSSSSSKLTTTNAVLPSRPSIANTTNIDTLLVATEQEDKMIAPAENVQDKIAFIFNNLSQVNLQTKCDEIREIITHECLPWLSQYLVMKRVSIEFNFHSLYSNFLDCLNNEALNSLIILETFRNIRVLLKSDKGMANFSDRSLLKNLGHWLGMITLAKNKPILLDDIDLKMLLVEAYNKGHQELLFTVPFIAKILESCAKSKVFKPRNPWTMSVMNCLAELHEEPDLKLTLKFEVEVLCKALNIELKDLTAGYVLKDPEVAKKLEPQLSNTEKSKPRPQSAPEPPKVAVPTPQRQTPIIQTIVSSQAQQQQNNNSTIPSISSNTRFNDELVGHVVAAGGVTTLTSTGSMGISGTPGMSPPLPLVEPKFNYVTFNTTNSSQIMSMIVINSQIPLFHSQPTLKTYVRNAIERSIQEWINPVVERSVKIAVITTEHIVKKDFGMDPDDTHLRKAAHCMVRNLTSGLAMITCREQVIQTLTTNLKQHFMSVLISPSQSQKEMIDQACTMCANDNLELACAFVQKTATEKAVIEIDKYLKIEYERRSMSRMEGRRYCDPLVLGGQAEYLPETLRNKVGLPPPQMIGVYEEFARNIPGFQPLDREAVSLFIPKSGFPPDEMTVVYEKIISEIESLLQLYMANQRILSNTTQPSNLHGVMEAMTTLRRSRDIVTAANVVNKTVESYLDGLSLPANHDLDMSIRYRDMHLSIFRAFQDPRAYNLQWTNKTLTKALIESRDELRFNIDAIDVLIRAGMVNISMYDMHLAMSMDNGANYVSMAFIKQFLQNYLIDNRSNSPITEHHLQATIDALNSIVLSGRPVPDGLASLMEVIRPPQAENNASERIASGSSSSSAHIQHGMLQGRDFDDPPGLLEKTEYLLKEWLTIYSAAPNRDPGKTFSVYIHQMNVQGILKSDDIITRFFRLSTQMMVELCYRQIPDQTQSPSTVRAKLFHTIDAYVKLIVLLVKHSGDATAITTKTNLLNKVLGIVVGVLLQDHDVQATDFHQLPYHRILITLFLDLNAPDPVLESINCPILAAFCHTFHLLRPRKVPGFAYAWLELISHRIFIGRLLGLTPQQKRQRAYDQTPVTDVQGWNFYAQLLIDLFKYLAPFLRNAELAKPVHLLYKGTLRVLLILLHDFPEFLCEFHYGFCDVIPPNCIQMRNLILSAFPRNMRLPDPFTPNLKVDVLQEISLAPKISPDFQCYIQPASFKKDLDLYLKTRAPVTFLSEIRTTMQQSCCEPGMRYNLSLLNAIVLYVGTQAIQHIRSKGLVPNTSTIAHSAHMDIFQNLSVDLDTEGRYLFLNAIANQLRFPNSHTHYFSCTLLYLFAEANSEAIQEQITRVLLERLIVNRPHPWGLLITFIELIKNPAYKFWNHEFVHCAPEIEKLFESVARSCMVHKQPNTSTDSGDLPDL</sequence>
<feature type="domain" description="CCR4-NOT transcription complex subunit 1 HEAT repeat" evidence="18">
    <location>
        <begin position="517"/>
        <end position="669"/>
    </location>
</feature>
<dbReference type="Proteomes" id="UP001160148">
    <property type="component" value="Unassembled WGS sequence"/>
</dbReference>
<dbReference type="Pfam" id="PF22940">
    <property type="entry name" value="CNOT1_1st"/>
    <property type="match status" value="1"/>
</dbReference>
<dbReference type="InterPro" id="IPR024557">
    <property type="entry name" value="CNOT1_dom_4"/>
</dbReference>
<evidence type="ECO:0000313" key="22">
    <source>
        <dbReference type="Proteomes" id="UP001160148"/>
    </source>
</evidence>
<dbReference type="GO" id="GO:0000932">
    <property type="term" value="C:P-body"/>
    <property type="evidence" value="ECO:0007669"/>
    <property type="project" value="TreeGrafter"/>
</dbReference>
<dbReference type="GO" id="GO:0030015">
    <property type="term" value="C:CCR4-NOT core complex"/>
    <property type="evidence" value="ECO:0007669"/>
    <property type="project" value="InterPro"/>
</dbReference>
<evidence type="ECO:0000259" key="16">
    <source>
        <dbReference type="Pfam" id="PF16415"/>
    </source>
</evidence>
<evidence type="ECO:0000256" key="2">
    <source>
        <dbReference type="ARBA" id="ARBA00004496"/>
    </source>
</evidence>
<dbReference type="InterPro" id="IPR040398">
    <property type="entry name" value="Not1"/>
</dbReference>
<dbReference type="FunFam" id="1.25.40.800:FF:000001">
    <property type="entry name" value="CCR4-NOT transcription complex subunit 1"/>
    <property type="match status" value="1"/>
</dbReference>
<evidence type="ECO:0000259" key="20">
    <source>
        <dbReference type="Pfam" id="PF25097"/>
    </source>
</evidence>
<dbReference type="Pfam" id="PF25097">
    <property type="entry name" value="ARM_Cnot1"/>
    <property type="match status" value="1"/>
</dbReference>
<gene>
    <name evidence="21" type="ORF">MEUPH1_LOCUS7190</name>
</gene>
<dbReference type="GO" id="GO:0000288">
    <property type="term" value="P:nuclear-transcribed mRNA catabolic process, deadenylation-dependent decay"/>
    <property type="evidence" value="ECO:0007669"/>
    <property type="project" value="TreeGrafter"/>
</dbReference>
<dbReference type="GO" id="GO:0031047">
    <property type="term" value="P:regulatory ncRNA-mediated gene silencing"/>
    <property type="evidence" value="ECO:0007669"/>
    <property type="project" value="UniProtKB-KW"/>
</dbReference>